<keyword evidence="6 9" id="KW-0812">Transmembrane</keyword>
<dbReference type="GO" id="GO:0005886">
    <property type="term" value="C:plasma membrane"/>
    <property type="evidence" value="ECO:0007669"/>
    <property type="project" value="UniProtKB-SubCell"/>
</dbReference>
<comment type="caution">
    <text evidence="11">The sequence shown here is derived from an EMBL/GenBank/DDBJ whole genome shotgun (WGS) entry which is preliminary data.</text>
</comment>
<dbReference type="SMART" id="SM00388">
    <property type="entry name" value="HisKA"/>
    <property type="match status" value="1"/>
</dbReference>
<feature type="coiled-coil region" evidence="8">
    <location>
        <begin position="358"/>
        <end position="385"/>
    </location>
</feature>
<dbReference type="GO" id="GO:0000155">
    <property type="term" value="F:phosphorelay sensor kinase activity"/>
    <property type="evidence" value="ECO:0007669"/>
    <property type="project" value="InterPro"/>
</dbReference>
<evidence type="ECO:0000313" key="11">
    <source>
        <dbReference type="EMBL" id="OZI34540.1"/>
    </source>
</evidence>
<dbReference type="InterPro" id="IPR004358">
    <property type="entry name" value="Sig_transdc_His_kin-like_C"/>
</dbReference>
<evidence type="ECO:0000256" key="9">
    <source>
        <dbReference type="SAM" id="Phobius"/>
    </source>
</evidence>
<feature type="transmembrane region" description="Helical" evidence="9">
    <location>
        <begin position="27"/>
        <end position="46"/>
    </location>
</feature>
<reference evidence="12" key="1">
    <citation type="submission" date="2017-05" db="EMBL/GenBank/DDBJ databases">
        <title>Complete and WGS of Bordetella genogroups.</title>
        <authorList>
            <person name="Spilker T."/>
            <person name="Lipuma J."/>
        </authorList>
    </citation>
    <scope>NUCLEOTIDE SEQUENCE [LARGE SCALE GENOMIC DNA]</scope>
    <source>
        <strain evidence="12">AU16122</strain>
    </source>
</reference>
<sequence>MPSAAAPARTSLLRAFLALPRPVRRRFAVMLLPWLVVFATGFPWLWAKFDALAQEPLWREREGLLDESMEILRRTLDSVEHDVLFLSDMSAQLPRDNVADGSPMARLYMTFSRTAGVYDQVRWLGQDGRERLRVNWRVGSPVLASPSELQDKVTGPYFEETRGTPPGSVYFSQINLNEEHGGVERPLVPTLRVATPLYEHDVAQGVVVLNYRVSRLLSRLNDLARRQGLTVLLLNDSGYWLQGPEPDDDWAWQLGAPQRRVSDTDPALWRALGRENNGRYRGRDGDYAFRRLRIGTDTFTDMESAGPVITKVGVIVLVSGDRGQAAGWADSWKMMLAPLMALALLVTLRYGWMTMRGMVDDEARAEELRRANQALREAYGNLTNVRADLSRAERLSSLGLMVAGVAHELNTPLGGASLAINTLAQSVDTLRGRLEAGLRKSELQGFLSEADEATRLADAAVRRASAIVRRFKQVAVDRTSMERRSFVLDEVVLDADPRLRKWPYPGQIELRLELEPGLFMDSYPGPLEQVIGNLLNNALAHAFDNAQGAGTLRIQAHGEARDDVVVRVIDDGAGIDAADLPHIFDPFYTTNRRHGGTGLGLHIVAQMVNEVLGGRIDVQSRRGGERHGTTFTLVLPRQAPAGRA</sequence>
<keyword evidence="8" id="KW-0175">Coiled coil</keyword>
<dbReference type="PRINTS" id="PR00344">
    <property type="entry name" value="BCTRLSENSOR"/>
</dbReference>
<feature type="domain" description="Histidine kinase" evidence="10">
    <location>
        <begin position="404"/>
        <end position="639"/>
    </location>
</feature>
<gene>
    <name evidence="11" type="ORF">CAL29_13645</name>
</gene>
<dbReference type="PANTHER" id="PTHR43065">
    <property type="entry name" value="SENSOR HISTIDINE KINASE"/>
    <property type="match status" value="1"/>
</dbReference>
<dbReference type="SUPFAM" id="SSF47384">
    <property type="entry name" value="Homodimeric domain of signal transducing histidine kinase"/>
    <property type="match status" value="1"/>
</dbReference>
<dbReference type="InterPro" id="IPR003661">
    <property type="entry name" value="HisK_dim/P_dom"/>
</dbReference>
<name>A0A261SCK9_9BORD</name>
<evidence type="ECO:0000256" key="1">
    <source>
        <dbReference type="ARBA" id="ARBA00000085"/>
    </source>
</evidence>
<evidence type="ECO:0000256" key="2">
    <source>
        <dbReference type="ARBA" id="ARBA00004651"/>
    </source>
</evidence>
<evidence type="ECO:0000256" key="5">
    <source>
        <dbReference type="ARBA" id="ARBA00022553"/>
    </source>
</evidence>
<keyword evidence="5" id="KW-0597">Phosphoprotein</keyword>
<dbReference type="Gene3D" id="1.10.287.130">
    <property type="match status" value="1"/>
</dbReference>
<dbReference type="Gene3D" id="3.30.565.10">
    <property type="entry name" value="Histidine kinase-like ATPase, C-terminal domain"/>
    <property type="match status" value="1"/>
</dbReference>
<dbReference type="InterPro" id="IPR005467">
    <property type="entry name" value="His_kinase_dom"/>
</dbReference>
<dbReference type="Pfam" id="PF21623">
    <property type="entry name" value="HK_sensor_dom_bact"/>
    <property type="match status" value="1"/>
</dbReference>
<dbReference type="SMART" id="SM00387">
    <property type="entry name" value="HATPase_c"/>
    <property type="match status" value="1"/>
</dbReference>
<dbReference type="SUPFAM" id="SSF55874">
    <property type="entry name" value="ATPase domain of HSP90 chaperone/DNA topoisomerase II/histidine kinase"/>
    <property type="match status" value="1"/>
</dbReference>
<dbReference type="AlphaFoldDB" id="A0A261SCK9"/>
<evidence type="ECO:0000256" key="8">
    <source>
        <dbReference type="SAM" id="Coils"/>
    </source>
</evidence>
<evidence type="ECO:0000256" key="4">
    <source>
        <dbReference type="ARBA" id="ARBA00022475"/>
    </source>
</evidence>
<dbReference type="Pfam" id="PF02518">
    <property type="entry name" value="HATPase_c"/>
    <property type="match status" value="1"/>
</dbReference>
<dbReference type="InterPro" id="IPR048760">
    <property type="entry name" value="VP0354-like_sensor_dom"/>
</dbReference>
<evidence type="ECO:0000259" key="10">
    <source>
        <dbReference type="PROSITE" id="PS50109"/>
    </source>
</evidence>
<keyword evidence="4" id="KW-1003">Cell membrane</keyword>
<evidence type="ECO:0000313" key="12">
    <source>
        <dbReference type="Proteomes" id="UP000216020"/>
    </source>
</evidence>
<keyword evidence="9" id="KW-0472">Membrane</keyword>
<dbReference type="Gene3D" id="3.30.450.20">
    <property type="entry name" value="PAS domain"/>
    <property type="match status" value="2"/>
</dbReference>
<dbReference type="EMBL" id="NEVM01000002">
    <property type="protein sequence ID" value="OZI34540.1"/>
    <property type="molecule type" value="Genomic_DNA"/>
</dbReference>
<dbReference type="Proteomes" id="UP000216020">
    <property type="component" value="Unassembled WGS sequence"/>
</dbReference>
<dbReference type="PROSITE" id="PS50109">
    <property type="entry name" value="HIS_KIN"/>
    <property type="match status" value="1"/>
</dbReference>
<keyword evidence="12" id="KW-1185">Reference proteome</keyword>
<protein>
    <recommendedName>
        <fullName evidence="3">histidine kinase</fullName>
        <ecNumber evidence="3">2.7.13.3</ecNumber>
    </recommendedName>
</protein>
<dbReference type="SUPFAM" id="SSF103190">
    <property type="entry name" value="Sensory domain-like"/>
    <property type="match status" value="2"/>
</dbReference>
<dbReference type="InterPro" id="IPR029151">
    <property type="entry name" value="Sensor-like_sf"/>
</dbReference>
<organism evidence="11 12">
    <name type="scientific">Bordetella genomosp. 10</name>
    <dbReference type="NCBI Taxonomy" id="1416804"/>
    <lineage>
        <taxon>Bacteria</taxon>
        <taxon>Pseudomonadati</taxon>
        <taxon>Pseudomonadota</taxon>
        <taxon>Betaproteobacteria</taxon>
        <taxon>Burkholderiales</taxon>
        <taxon>Alcaligenaceae</taxon>
        <taxon>Bordetella</taxon>
    </lineage>
</organism>
<dbReference type="CDD" id="cd00082">
    <property type="entry name" value="HisKA"/>
    <property type="match status" value="1"/>
</dbReference>
<evidence type="ECO:0000256" key="7">
    <source>
        <dbReference type="ARBA" id="ARBA00022989"/>
    </source>
</evidence>
<accession>A0A261SCK9</accession>
<keyword evidence="7 9" id="KW-1133">Transmembrane helix</keyword>
<comment type="catalytic activity">
    <reaction evidence="1">
        <text>ATP + protein L-histidine = ADP + protein N-phospho-L-histidine.</text>
        <dbReference type="EC" id="2.7.13.3"/>
    </reaction>
</comment>
<dbReference type="InterPro" id="IPR036890">
    <property type="entry name" value="HATPase_C_sf"/>
</dbReference>
<dbReference type="PANTHER" id="PTHR43065:SF42">
    <property type="entry name" value="TWO-COMPONENT SENSOR PPRA"/>
    <property type="match status" value="1"/>
</dbReference>
<evidence type="ECO:0000256" key="3">
    <source>
        <dbReference type="ARBA" id="ARBA00012438"/>
    </source>
</evidence>
<dbReference type="CDD" id="cd00075">
    <property type="entry name" value="HATPase"/>
    <property type="match status" value="1"/>
</dbReference>
<proteinExistence type="predicted"/>
<comment type="subcellular location">
    <subcellularLocation>
        <location evidence="2">Cell membrane</location>
        <topology evidence="2">Multi-pass membrane protein</topology>
    </subcellularLocation>
</comment>
<evidence type="ECO:0000256" key="6">
    <source>
        <dbReference type="ARBA" id="ARBA00022692"/>
    </source>
</evidence>
<dbReference type="InterPro" id="IPR036097">
    <property type="entry name" value="HisK_dim/P_sf"/>
</dbReference>
<dbReference type="EC" id="2.7.13.3" evidence="3"/>
<dbReference type="InterPro" id="IPR003594">
    <property type="entry name" value="HATPase_dom"/>
</dbReference>